<reference evidence="1" key="1">
    <citation type="submission" date="2014-07" db="EMBL/GenBank/DDBJ databases">
        <authorList>
            <person name="Zhang J.E."/>
            <person name="Yang H."/>
            <person name="Guo J."/>
            <person name="Deng Z."/>
            <person name="Luo H."/>
            <person name="Luo M."/>
            <person name="Zhao B."/>
        </authorList>
    </citation>
    <scope>NUCLEOTIDE SEQUENCE</scope>
    <source>
        <strain evidence="1">AM4</strain>
    </source>
</reference>
<name>A0A1L7RAA7_9ACTO</name>
<evidence type="ECO:0008006" key="2">
    <source>
        <dbReference type="Google" id="ProtNLM"/>
    </source>
</evidence>
<gene>
    <name evidence="1" type="ORF">AAM4_0933</name>
</gene>
<protein>
    <recommendedName>
        <fullName evidence="2">Abi-like protein</fullName>
    </recommendedName>
</protein>
<dbReference type="RefSeq" id="WP_210579470.1">
    <property type="nucleotide sequence ID" value="NZ_LK995484.1"/>
</dbReference>
<dbReference type="EMBL" id="LK995484">
    <property type="protein sequence ID" value="CED90765.1"/>
    <property type="molecule type" value="Genomic_DNA"/>
</dbReference>
<proteinExistence type="predicted"/>
<sequence length="46" mass="5654">MSKTWLSLEDQVARLRRRGLIIDDDDACRRFLSQVSYYRFSGYFRY</sequence>
<organism evidence="1">
    <name type="scientific">Actinomyces succiniciruminis</name>
    <dbReference type="NCBI Taxonomy" id="1522002"/>
    <lineage>
        <taxon>Bacteria</taxon>
        <taxon>Bacillati</taxon>
        <taxon>Actinomycetota</taxon>
        <taxon>Actinomycetes</taxon>
        <taxon>Actinomycetales</taxon>
        <taxon>Actinomycetaceae</taxon>
        <taxon>Actinomyces</taxon>
    </lineage>
</organism>
<accession>A0A1L7RAA7</accession>
<dbReference type="AlphaFoldDB" id="A0A1L7RAA7"/>
<evidence type="ECO:0000313" key="1">
    <source>
        <dbReference type="EMBL" id="CED90765.1"/>
    </source>
</evidence>